<dbReference type="RefSeq" id="WP_380096002.1">
    <property type="nucleotide sequence ID" value="NZ_JBHRYD010000002.1"/>
</dbReference>
<gene>
    <name evidence="2" type="ORF">ACFOOL_06580</name>
</gene>
<sequence length="83" mass="9464">MAQDTTELPFIDVRTVPPRERHPRIFGMADALAVGESFVIVNDHDPRPLHYQLQAEYPGQFSWTYLEAGPEVWRVELGRVTAA</sequence>
<proteinExistence type="predicted"/>
<comment type="caution">
    <text evidence="2">The sequence shown here is derived from an EMBL/GenBank/DDBJ whole genome shotgun (WGS) entry which is preliminary data.</text>
</comment>
<dbReference type="InterPro" id="IPR018720">
    <property type="entry name" value="DUF2249"/>
</dbReference>
<evidence type="ECO:0000313" key="2">
    <source>
        <dbReference type="EMBL" id="MFC3704417.1"/>
    </source>
</evidence>
<feature type="domain" description="DUF2249" evidence="1">
    <location>
        <begin position="11"/>
        <end position="78"/>
    </location>
</feature>
<protein>
    <submittedName>
        <fullName evidence="2">DUF2249 domain-containing protein</fullName>
    </submittedName>
</protein>
<dbReference type="Proteomes" id="UP001595613">
    <property type="component" value="Unassembled WGS sequence"/>
</dbReference>
<dbReference type="EMBL" id="JBHRYD010000002">
    <property type="protein sequence ID" value="MFC3704417.1"/>
    <property type="molecule type" value="Genomic_DNA"/>
</dbReference>
<reference evidence="3" key="1">
    <citation type="journal article" date="2019" name="Int. J. Syst. Evol. Microbiol.">
        <title>The Global Catalogue of Microorganisms (GCM) 10K type strain sequencing project: providing services to taxonomists for standard genome sequencing and annotation.</title>
        <authorList>
            <consortium name="The Broad Institute Genomics Platform"/>
            <consortium name="The Broad Institute Genome Sequencing Center for Infectious Disease"/>
            <person name="Wu L."/>
            <person name="Ma J."/>
        </authorList>
    </citation>
    <scope>NUCLEOTIDE SEQUENCE [LARGE SCALE GENOMIC DNA]</scope>
    <source>
        <strain evidence="3">KCTC 42281</strain>
    </source>
</reference>
<organism evidence="2 3">
    <name type="scientific">Devosia honganensis</name>
    <dbReference type="NCBI Taxonomy" id="1610527"/>
    <lineage>
        <taxon>Bacteria</taxon>
        <taxon>Pseudomonadati</taxon>
        <taxon>Pseudomonadota</taxon>
        <taxon>Alphaproteobacteria</taxon>
        <taxon>Hyphomicrobiales</taxon>
        <taxon>Devosiaceae</taxon>
        <taxon>Devosia</taxon>
    </lineage>
</organism>
<evidence type="ECO:0000259" key="1">
    <source>
        <dbReference type="Pfam" id="PF10006"/>
    </source>
</evidence>
<evidence type="ECO:0000313" key="3">
    <source>
        <dbReference type="Proteomes" id="UP001595613"/>
    </source>
</evidence>
<accession>A0ABV7WZD7</accession>
<dbReference type="Pfam" id="PF10006">
    <property type="entry name" value="DUF2249"/>
    <property type="match status" value="1"/>
</dbReference>
<keyword evidence="3" id="KW-1185">Reference proteome</keyword>
<name>A0ABV7WZD7_9HYPH</name>